<proteinExistence type="predicted"/>
<organism evidence="3 4">
    <name type="scientific">Candidatus Roizmanbacteria bacterium RIFCSPHIGHO2_02_FULL_43_11</name>
    <dbReference type="NCBI Taxonomy" id="1802043"/>
    <lineage>
        <taxon>Bacteria</taxon>
        <taxon>Candidatus Roizmaniibacteriota</taxon>
    </lineage>
</organism>
<evidence type="ECO:0000313" key="4">
    <source>
        <dbReference type="Proteomes" id="UP000178098"/>
    </source>
</evidence>
<gene>
    <name evidence="3" type="ORF">A3D08_02855</name>
</gene>
<feature type="compositionally biased region" description="Gly residues" evidence="1">
    <location>
        <begin position="129"/>
        <end position="159"/>
    </location>
</feature>
<feature type="region of interest" description="Disordered" evidence="1">
    <location>
        <begin position="127"/>
        <end position="176"/>
    </location>
</feature>
<keyword evidence="2" id="KW-0812">Transmembrane</keyword>
<evidence type="ECO:0000256" key="1">
    <source>
        <dbReference type="SAM" id="MobiDB-lite"/>
    </source>
</evidence>
<comment type="caution">
    <text evidence="3">The sequence shown here is derived from an EMBL/GenBank/DDBJ whole genome shotgun (WGS) entry which is preliminary data.</text>
</comment>
<keyword evidence="2" id="KW-1133">Transmembrane helix</keyword>
<evidence type="ECO:0000313" key="3">
    <source>
        <dbReference type="EMBL" id="OGK30178.1"/>
    </source>
</evidence>
<dbReference type="EMBL" id="MFZT01000033">
    <property type="protein sequence ID" value="OGK30178.1"/>
    <property type="molecule type" value="Genomic_DNA"/>
</dbReference>
<feature type="transmembrane region" description="Helical" evidence="2">
    <location>
        <begin position="12"/>
        <end position="35"/>
    </location>
</feature>
<dbReference type="AlphaFoldDB" id="A0A1F7HG16"/>
<evidence type="ECO:0000256" key="2">
    <source>
        <dbReference type="SAM" id="Phobius"/>
    </source>
</evidence>
<name>A0A1F7HG16_9BACT</name>
<reference evidence="3 4" key="1">
    <citation type="journal article" date="2016" name="Nat. Commun.">
        <title>Thousands of microbial genomes shed light on interconnected biogeochemical processes in an aquifer system.</title>
        <authorList>
            <person name="Anantharaman K."/>
            <person name="Brown C.T."/>
            <person name="Hug L.A."/>
            <person name="Sharon I."/>
            <person name="Castelle C.J."/>
            <person name="Probst A.J."/>
            <person name="Thomas B.C."/>
            <person name="Singh A."/>
            <person name="Wilkins M.J."/>
            <person name="Karaoz U."/>
            <person name="Brodie E.L."/>
            <person name="Williams K.H."/>
            <person name="Hubbard S.S."/>
            <person name="Banfield J.F."/>
        </authorList>
    </citation>
    <scope>NUCLEOTIDE SEQUENCE [LARGE SCALE GENOMIC DNA]</scope>
</reference>
<protein>
    <submittedName>
        <fullName evidence="3">Uncharacterized protein</fullName>
    </submittedName>
</protein>
<keyword evidence="2" id="KW-0472">Membrane</keyword>
<dbReference type="Proteomes" id="UP000178098">
    <property type="component" value="Unassembled WGS sequence"/>
</dbReference>
<sequence>MARKSRQSNVKNSLPMLYILIGVLVLLTLAFILSWKATQDQAINSASEAASKLCNPQVLSLTPYNQCPRCKGTACPPGVRWKGARYRCAGDTQDRELPAASCQVGQYKYWRDRAAAMCALRCVQQKGENSGGGVGGAGGGVGGGSEKGGENSGTGGADKSGGANDVGLPQGVDVGK</sequence>
<accession>A0A1F7HG16</accession>